<dbReference type="Proteomes" id="UP000626244">
    <property type="component" value="Unassembled WGS sequence"/>
</dbReference>
<accession>A0A8J3AK77</accession>
<evidence type="ECO:0000313" key="2">
    <source>
        <dbReference type="Proteomes" id="UP000626244"/>
    </source>
</evidence>
<evidence type="ECO:0000313" key="1">
    <source>
        <dbReference type="EMBL" id="GGI11534.1"/>
    </source>
</evidence>
<proteinExistence type="predicted"/>
<dbReference type="EMBL" id="BMHB01000001">
    <property type="protein sequence ID" value="GGI11534.1"/>
    <property type="molecule type" value="Genomic_DNA"/>
</dbReference>
<protein>
    <recommendedName>
        <fullName evidence="3">DUF3806 domain-containing protein</fullName>
    </recommendedName>
</protein>
<gene>
    <name evidence="1" type="ORF">GCM10007380_08320</name>
</gene>
<organism evidence="1 2">
    <name type="scientific">Gottfriedia solisilvae</name>
    <dbReference type="NCBI Taxonomy" id="1516104"/>
    <lineage>
        <taxon>Bacteria</taxon>
        <taxon>Bacillati</taxon>
        <taxon>Bacillota</taxon>
        <taxon>Bacilli</taxon>
        <taxon>Bacillales</taxon>
        <taxon>Bacillaceae</taxon>
        <taxon>Gottfriedia</taxon>
    </lineage>
</organism>
<keyword evidence="2" id="KW-1185">Reference proteome</keyword>
<reference evidence="2" key="1">
    <citation type="journal article" date="2019" name="Int. J. Syst. Evol. Microbiol.">
        <title>The Global Catalogue of Microorganisms (GCM) 10K type strain sequencing project: providing services to taxonomists for standard genome sequencing and annotation.</title>
        <authorList>
            <consortium name="The Broad Institute Genomics Platform"/>
            <consortium name="The Broad Institute Genome Sequencing Center for Infectious Disease"/>
            <person name="Wu L."/>
            <person name="Ma J."/>
        </authorList>
    </citation>
    <scope>NUCLEOTIDE SEQUENCE [LARGE SCALE GENOMIC DNA]</scope>
    <source>
        <strain evidence="2">CGMCC 1.14993</strain>
    </source>
</reference>
<dbReference type="OrthoDB" id="1933531at2"/>
<comment type="caution">
    <text evidence="1">The sequence shown here is derived from an EMBL/GenBank/DDBJ whole genome shotgun (WGS) entry which is preliminary data.</text>
</comment>
<name>A0A8J3AK77_9BACI</name>
<dbReference type="RefSeq" id="WP_087999080.1">
    <property type="nucleotide sequence ID" value="NZ_BMHB01000001.1"/>
</dbReference>
<sequence>MKETKIENKINELCNLATEYASSFNKTLNYSVESITDLEDILDFYSKDLNGNILNKIIRRVKKSGPTENQINSMAHIWGAYLGEVIIRNSDCKIIWCNENVFGDGEIIHLIQDETRLFPIDKVYKRLINGKEDNVVFFYEIAVGSL</sequence>
<dbReference type="AlphaFoldDB" id="A0A8J3AK77"/>
<evidence type="ECO:0008006" key="3">
    <source>
        <dbReference type="Google" id="ProtNLM"/>
    </source>
</evidence>